<proteinExistence type="predicted"/>
<accession>A0A0L6VA12</accession>
<evidence type="ECO:0000313" key="2">
    <source>
        <dbReference type="Proteomes" id="UP000037035"/>
    </source>
</evidence>
<reference evidence="1 2" key="1">
    <citation type="submission" date="2015-08" db="EMBL/GenBank/DDBJ databases">
        <title>Next Generation Sequencing and Analysis of the Genome of Puccinia sorghi L Schw, the Causal Agent of Maize Common Rust.</title>
        <authorList>
            <person name="Rochi L."/>
            <person name="Burguener G."/>
            <person name="Darino M."/>
            <person name="Turjanski A."/>
            <person name="Kreff E."/>
            <person name="Dieguez M.J."/>
            <person name="Sacco F."/>
        </authorList>
    </citation>
    <scope>NUCLEOTIDE SEQUENCE [LARGE SCALE GENOMIC DNA]</scope>
    <source>
        <strain evidence="1 2">RO10H11247</strain>
    </source>
</reference>
<keyword evidence="2" id="KW-1185">Reference proteome</keyword>
<name>A0A0L6VA12_9BASI</name>
<sequence length="221" mass="25438">MARFASISCLISSEVIHPVGLSRSNCCVSTKMRKRRKYFFTNKVERSQFISYPRQYHKQNFRHVVLGVMKNWLQGILQGHFCYCWKFGCVPPNQVFQTSQVKHGKLSSPHWHALFLLVIPLVLCEMYTDEVGKIDLCSNQYMFLANKAYLIACTNVGFAQRCESKAQKSLCSTHPATNFFFGAFGWCEMHQSMISSGCQLQHLMADPDYNHLTQVQDLDET</sequence>
<gene>
    <name evidence="1" type="ORF">VP01_2174g4</name>
</gene>
<dbReference type="OrthoDB" id="3056932at2759"/>
<organism evidence="1 2">
    <name type="scientific">Puccinia sorghi</name>
    <dbReference type="NCBI Taxonomy" id="27349"/>
    <lineage>
        <taxon>Eukaryota</taxon>
        <taxon>Fungi</taxon>
        <taxon>Dikarya</taxon>
        <taxon>Basidiomycota</taxon>
        <taxon>Pucciniomycotina</taxon>
        <taxon>Pucciniomycetes</taxon>
        <taxon>Pucciniales</taxon>
        <taxon>Pucciniaceae</taxon>
        <taxon>Puccinia</taxon>
    </lineage>
</organism>
<protein>
    <submittedName>
        <fullName evidence="1">Uncharacterized protein</fullName>
    </submittedName>
</protein>
<dbReference type="Proteomes" id="UP000037035">
    <property type="component" value="Unassembled WGS sequence"/>
</dbReference>
<evidence type="ECO:0000313" key="1">
    <source>
        <dbReference type="EMBL" id="KNZ57377.1"/>
    </source>
</evidence>
<dbReference type="AlphaFoldDB" id="A0A0L6VA12"/>
<dbReference type="VEuPathDB" id="FungiDB:VP01_2174g4"/>
<dbReference type="EMBL" id="LAVV01007030">
    <property type="protein sequence ID" value="KNZ57377.1"/>
    <property type="molecule type" value="Genomic_DNA"/>
</dbReference>
<comment type="caution">
    <text evidence="1">The sequence shown here is derived from an EMBL/GenBank/DDBJ whole genome shotgun (WGS) entry which is preliminary data.</text>
</comment>